<keyword evidence="4" id="KW-1185">Reference proteome</keyword>
<dbReference type="Proteomes" id="UP000235672">
    <property type="component" value="Unassembled WGS sequence"/>
</dbReference>
<evidence type="ECO:0000313" key="4">
    <source>
        <dbReference type="Proteomes" id="UP000235672"/>
    </source>
</evidence>
<evidence type="ECO:0000256" key="1">
    <source>
        <dbReference type="SAM" id="MobiDB-lite"/>
    </source>
</evidence>
<dbReference type="EMBL" id="KZ613522">
    <property type="protein sequence ID" value="PMD14418.1"/>
    <property type="molecule type" value="Genomic_DNA"/>
</dbReference>
<dbReference type="InterPro" id="IPR052895">
    <property type="entry name" value="HetReg/Transcr_Mod"/>
</dbReference>
<accession>A0A2J6PK40</accession>
<dbReference type="AlphaFoldDB" id="A0A2J6PK40"/>
<dbReference type="PANTHER" id="PTHR24148">
    <property type="entry name" value="ANKYRIN REPEAT DOMAIN-CONTAINING PROTEIN 39 HOMOLOG-RELATED"/>
    <property type="match status" value="1"/>
</dbReference>
<evidence type="ECO:0000259" key="2">
    <source>
        <dbReference type="Pfam" id="PF06985"/>
    </source>
</evidence>
<dbReference type="InterPro" id="IPR010730">
    <property type="entry name" value="HET"/>
</dbReference>
<organism evidence="3 4">
    <name type="scientific">Hyaloscypha hepaticicola</name>
    <dbReference type="NCBI Taxonomy" id="2082293"/>
    <lineage>
        <taxon>Eukaryota</taxon>
        <taxon>Fungi</taxon>
        <taxon>Dikarya</taxon>
        <taxon>Ascomycota</taxon>
        <taxon>Pezizomycotina</taxon>
        <taxon>Leotiomycetes</taxon>
        <taxon>Helotiales</taxon>
        <taxon>Hyaloscyphaceae</taxon>
        <taxon>Hyaloscypha</taxon>
    </lineage>
</organism>
<protein>
    <submittedName>
        <fullName evidence="3">HET-domain-containing protein</fullName>
    </submittedName>
</protein>
<dbReference type="Pfam" id="PF26639">
    <property type="entry name" value="Het-6_barrel"/>
    <property type="match status" value="1"/>
</dbReference>
<dbReference type="OrthoDB" id="2288928at2759"/>
<dbReference type="PANTHER" id="PTHR24148:SF64">
    <property type="entry name" value="HETEROKARYON INCOMPATIBILITY DOMAIN-CONTAINING PROTEIN"/>
    <property type="match status" value="1"/>
</dbReference>
<proteinExistence type="predicted"/>
<dbReference type="Pfam" id="PF06985">
    <property type="entry name" value="HET"/>
    <property type="match status" value="1"/>
</dbReference>
<name>A0A2J6PK40_9HELO</name>
<sequence>MPPFWKKRSNPPPTDLAGGPYHTIPDNKSIRYMVLEAGKDDEPLVCSLHVSRLRKMPYFEAISYVWGSDDQNHDILCDGKIVKITTNLQQVLRRVRLATASRTLWADSICINQDDGVEKGEQVRLMGAIFSKADRVLVCFGENEDGPAERVASLISELNDMILEEFTFVGEAWNAFPWLDLPAKERLLLDERWKSFEALLQNPWFSRGWVVQEAGLSNNAVIFWGKVEIKWICFIRTLTWMLRRLPELTLNLPRRIRLYAQLYKDRTPRESITLYEQGRPKFEILQVLDHARGLQLKLDSDRVYGFLAFAEDAKLFHDIRPNYSLPALAVYADFARRYLRKTLDLSILHFVQHTNVTIAETNVPSWIPRWNIYHFITIPGEFSRNKITSSSWNSWQKFSLLTENGDTLNVRGIVFDYVHFTFGVFSYEASMDEIGRLWRTISRSKAVTVYPQRYRETIFLQTLGLDLVAGDHSRWKQGLLAYIRFLKLGATLSEQEKQNASFNHHWIMLDAANRRFIVTNRGYYGLAPLATQDDDVCCIIIGAKSPFILRRTGKERYYRVVGDVYMPGKELGYNSFSATQEEDDVCAYELGEDSKDWVEYGLKEQDIHLC</sequence>
<feature type="region of interest" description="Disordered" evidence="1">
    <location>
        <begin position="1"/>
        <end position="21"/>
    </location>
</feature>
<gene>
    <name evidence="3" type="ORF">NA56DRAFT_636226</name>
</gene>
<evidence type="ECO:0000313" key="3">
    <source>
        <dbReference type="EMBL" id="PMD14418.1"/>
    </source>
</evidence>
<feature type="domain" description="Heterokaryon incompatibility" evidence="2">
    <location>
        <begin position="59"/>
        <end position="213"/>
    </location>
</feature>
<dbReference type="STRING" id="1745343.A0A2J6PK40"/>
<reference evidence="3 4" key="1">
    <citation type="submission" date="2016-05" db="EMBL/GenBank/DDBJ databases">
        <title>A degradative enzymes factory behind the ericoid mycorrhizal symbiosis.</title>
        <authorList>
            <consortium name="DOE Joint Genome Institute"/>
            <person name="Martino E."/>
            <person name="Morin E."/>
            <person name="Grelet G."/>
            <person name="Kuo A."/>
            <person name="Kohler A."/>
            <person name="Daghino S."/>
            <person name="Barry K."/>
            <person name="Choi C."/>
            <person name="Cichocki N."/>
            <person name="Clum A."/>
            <person name="Copeland A."/>
            <person name="Hainaut M."/>
            <person name="Haridas S."/>
            <person name="Labutti K."/>
            <person name="Lindquist E."/>
            <person name="Lipzen A."/>
            <person name="Khouja H.-R."/>
            <person name="Murat C."/>
            <person name="Ohm R."/>
            <person name="Olson A."/>
            <person name="Spatafora J."/>
            <person name="Veneault-Fourrey C."/>
            <person name="Henrissat B."/>
            <person name="Grigoriev I."/>
            <person name="Martin F."/>
            <person name="Perotto S."/>
        </authorList>
    </citation>
    <scope>NUCLEOTIDE SEQUENCE [LARGE SCALE GENOMIC DNA]</scope>
    <source>
        <strain evidence="3 4">UAMH 7357</strain>
    </source>
</reference>